<keyword evidence="1" id="KW-0812">Transmembrane</keyword>
<proteinExistence type="predicted"/>
<dbReference type="AlphaFoldDB" id="A0A0R3PXR7"/>
<keyword evidence="3" id="KW-1185">Reference proteome</keyword>
<sequence>MRRRHPFNVAYDIGEELFLRTYDSREVRVVVVFVNTSLPMSIDSFEQLTIRIGRLRLKRCGPIPALTIFVVYAPTSKYNEEEVEAFYMDLEKFYRENRTFFKVIIGDFDAKIVPRRTSEERHIGTHGLELNEKAERLSEFIIVTKTIHAAYGLAFFTLILNWILVLSDQEGKSKTVSMNCSLTEPSYRGIG</sequence>
<dbReference type="STRING" id="334426.A0A0R3PXR7"/>
<keyword evidence="1" id="KW-0472">Membrane</keyword>
<dbReference type="Proteomes" id="UP000267027">
    <property type="component" value="Unassembled WGS sequence"/>
</dbReference>
<dbReference type="OrthoDB" id="5824787at2759"/>
<dbReference type="EMBL" id="UYYA01004616">
    <property type="protein sequence ID" value="VDM62704.1"/>
    <property type="molecule type" value="Genomic_DNA"/>
</dbReference>
<evidence type="ECO:0000313" key="4">
    <source>
        <dbReference type="WBParaSite" id="ACOC_0001111801-mRNA-1"/>
    </source>
</evidence>
<reference evidence="4" key="1">
    <citation type="submission" date="2017-02" db="UniProtKB">
        <authorList>
            <consortium name="WormBaseParasite"/>
        </authorList>
    </citation>
    <scope>IDENTIFICATION</scope>
</reference>
<keyword evidence="1" id="KW-1133">Transmembrane helix</keyword>
<dbReference type="WBParaSite" id="ACOC_0001111801-mRNA-1">
    <property type="protein sequence ID" value="ACOC_0001111801-mRNA-1"/>
    <property type="gene ID" value="ACOC_0001111801"/>
</dbReference>
<name>A0A0R3PXR7_ANGCS</name>
<reference evidence="2 3" key="2">
    <citation type="submission" date="2018-11" db="EMBL/GenBank/DDBJ databases">
        <authorList>
            <consortium name="Pathogen Informatics"/>
        </authorList>
    </citation>
    <scope>NUCLEOTIDE SEQUENCE [LARGE SCALE GENOMIC DNA]</scope>
    <source>
        <strain evidence="2 3">Costa Rica</strain>
    </source>
</reference>
<evidence type="ECO:0000313" key="3">
    <source>
        <dbReference type="Proteomes" id="UP000267027"/>
    </source>
</evidence>
<organism evidence="4">
    <name type="scientific">Angiostrongylus costaricensis</name>
    <name type="common">Nematode worm</name>
    <dbReference type="NCBI Taxonomy" id="334426"/>
    <lineage>
        <taxon>Eukaryota</taxon>
        <taxon>Metazoa</taxon>
        <taxon>Ecdysozoa</taxon>
        <taxon>Nematoda</taxon>
        <taxon>Chromadorea</taxon>
        <taxon>Rhabditida</taxon>
        <taxon>Rhabditina</taxon>
        <taxon>Rhabditomorpha</taxon>
        <taxon>Strongyloidea</taxon>
        <taxon>Metastrongylidae</taxon>
        <taxon>Angiostrongylus</taxon>
    </lineage>
</organism>
<protein>
    <submittedName>
        <fullName evidence="2 4">Uncharacterized protein</fullName>
    </submittedName>
</protein>
<dbReference type="Gene3D" id="3.60.10.10">
    <property type="entry name" value="Endonuclease/exonuclease/phosphatase"/>
    <property type="match status" value="1"/>
</dbReference>
<feature type="transmembrane region" description="Helical" evidence="1">
    <location>
        <begin position="146"/>
        <end position="165"/>
    </location>
</feature>
<evidence type="ECO:0000256" key="1">
    <source>
        <dbReference type="SAM" id="Phobius"/>
    </source>
</evidence>
<gene>
    <name evidence="2" type="ORF">ACOC_LOCUS11119</name>
</gene>
<dbReference type="InterPro" id="IPR036691">
    <property type="entry name" value="Endo/exonu/phosph_ase_sf"/>
</dbReference>
<accession>A0A0R3PXR7</accession>
<evidence type="ECO:0000313" key="2">
    <source>
        <dbReference type="EMBL" id="VDM62704.1"/>
    </source>
</evidence>